<keyword evidence="6" id="KW-0472">Membrane</keyword>
<name>A0AAD3H242_9STRA</name>
<comment type="caution">
    <text evidence="8">The sequence shown here is derived from an EMBL/GenBank/DDBJ whole genome shotgun (WGS) entry which is preliminary data.</text>
</comment>
<accession>A0AAD3H242</accession>
<evidence type="ECO:0000256" key="1">
    <source>
        <dbReference type="ARBA" id="ARBA00022723"/>
    </source>
</evidence>
<dbReference type="InterPro" id="IPR053238">
    <property type="entry name" value="RING-H2_zinc_finger"/>
</dbReference>
<dbReference type="Gene3D" id="3.30.40.10">
    <property type="entry name" value="Zinc/RING finger domain, C3HC4 (zinc finger)"/>
    <property type="match status" value="1"/>
</dbReference>
<keyword evidence="6" id="KW-0812">Transmembrane</keyword>
<evidence type="ECO:0000256" key="3">
    <source>
        <dbReference type="ARBA" id="ARBA00022833"/>
    </source>
</evidence>
<dbReference type="Proteomes" id="UP001054902">
    <property type="component" value="Unassembled WGS sequence"/>
</dbReference>
<feature type="transmembrane region" description="Helical" evidence="6">
    <location>
        <begin position="12"/>
        <end position="29"/>
    </location>
</feature>
<reference evidence="8 9" key="1">
    <citation type="journal article" date="2021" name="Sci. Rep.">
        <title>The genome of the diatom Chaetoceros tenuissimus carries an ancient integrated fragment of an extant virus.</title>
        <authorList>
            <person name="Hongo Y."/>
            <person name="Kimura K."/>
            <person name="Takaki Y."/>
            <person name="Yoshida Y."/>
            <person name="Baba S."/>
            <person name="Kobayashi G."/>
            <person name="Nagasaki K."/>
            <person name="Hano T."/>
            <person name="Tomaru Y."/>
        </authorList>
    </citation>
    <scope>NUCLEOTIDE SEQUENCE [LARGE SCALE GENOMIC DNA]</scope>
    <source>
        <strain evidence="8 9">NIES-3715</strain>
    </source>
</reference>
<keyword evidence="6" id="KW-1133">Transmembrane helix</keyword>
<keyword evidence="9" id="KW-1185">Reference proteome</keyword>
<evidence type="ECO:0000256" key="2">
    <source>
        <dbReference type="ARBA" id="ARBA00022771"/>
    </source>
</evidence>
<dbReference type="PROSITE" id="PS50089">
    <property type="entry name" value="ZF_RING_2"/>
    <property type="match status" value="1"/>
</dbReference>
<keyword evidence="3" id="KW-0862">Zinc</keyword>
<feature type="region of interest" description="Disordered" evidence="5">
    <location>
        <begin position="117"/>
        <end position="139"/>
    </location>
</feature>
<dbReference type="InterPro" id="IPR013083">
    <property type="entry name" value="Znf_RING/FYVE/PHD"/>
</dbReference>
<dbReference type="InterPro" id="IPR001841">
    <property type="entry name" value="Znf_RING"/>
</dbReference>
<dbReference type="PANTHER" id="PTHR14155:SF627">
    <property type="entry name" value="OS06G0192800 PROTEIN"/>
    <property type="match status" value="1"/>
</dbReference>
<sequence>MSVRSEEVQTIIYLLLGFGLVVVSIYCCMCKKHRDRNEAAQSTLRHRDAIRNSVDRIIELRRQLVLLLLRKEQLTRELGVLVNLQRIHVTNEIIGIDQDIVRIRAQIAQEEENRLNPNETHTNMSTNGGNNSLRRNMRSQRMSEGIHALSERLNNVSARRDETANMLSIPQNLGQEELREKILLNIIHKKVITKENISSSSDDIDEEAPRNKDDIILSTTTCGDEEDGSTLISSSIQNMCAICCENYEEGDDIAYSRNQECHHFYHVECILEWLMRDNNDDCPLCRSAFLVD</sequence>
<evidence type="ECO:0000256" key="4">
    <source>
        <dbReference type="PROSITE-ProRule" id="PRU00175"/>
    </source>
</evidence>
<evidence type="ECO:0000256" key="5">
    <source>
        <dbReference type="SAM" id="MobiDB-lite"/>
    </source>
</evidence>
<feature type="domain" description="RING-type" evidence="7">
    <location>
        <begin position="240"/>
        <end position="286"/>
    </location>
</feature>
<dbReference type="PANTHER" id="PTHR14155">
    <property type="entry name" value="RING FINGER DOMAIN-CONTAINING"/>
    <property type="match status" value="1"/>
</dbReference>
<dbReference type="SUPFAM" id="SSF57850">
    <property type="entry name" value="RING/U-box"/>
    <property type="match status" value="1"/>
</dbReference>
<keyword evidence="1" id="KW-0479">Metal-binding</keyword>
<proteinExistence type="predicted"/>
<evidence type="ECO:0000256" key="6">
    <source>
        <dbReference type="SAM" id="Phobius"/>
    </source>
</evidence>
<dbReference type="EMBL" id="BLLK01000023">
    <property type="protein sequence ID" value="GFH47491.1"/>
    <property type="molecule type" value="Genomic_DNA"/>
</dbReference>
<dbReference type="GO" id="GO:0008270">
    <property type="term" value="F:zinc ion binding"/>
    <property type="evidence" value="ECO:0007669"/>
    <property type="project" value="UniProtKB-KW"/>
</dbReference>
<dbReference type="SMART" id="SM00184">
    <property type="entry name" value="RING"/>
    <property type="match status" value="1"/>
</dbReference>
<keyword evidence="2 4" id="KW-0863">Zinc-finger</keyword>
<gene>
    <name evidence="8" type="ORF">CTEN210_03966</name>
</gene>
<dbReference type="AlphaFoldDB" id="A0AAD3H242"/>
<protein>
    <recommendedName>
        <fullName evidence="7">RING-type domain-containing protein</fullName>
    </recommendedName>
</protein>
<evidence type="ECO:0000313" key="9">
    <source>
        <dbReference type="Proteomes" id="UP001054902"/>
    </source>
</evidence>
<evidence type="ECO:0000259" key="7">
    <source>
        <dbReference type="PROSITE" id="PS50089"/>
    </source>
</evidence>
<dbReference type="Pfam" id="PF13639">
    <property type="entry name" value="zf-RING_2"/>
    <property type="match status" value="1"/>
</dbReference>
<organism evidence="8 9">
    <name type="scientific">Chaetoceros tenuissimus</name>
    <dbReference type="NCBI Taxonomy" id="426638"/>
    <lineage>
        <taxon>Eukaryota</taxon>
        <taxon>Sar</taxon>
        <taxon>Stramenopiles</taxon>
        <taxon>Ochrophyta</taxon>
        <taxon>Bacillariophyta</taxon>
        <taxon>Coscinodiscophyceae</taxon>
        <taxon>Chaetocerotophycidae</taxon>
        <taxon>Chaetocerotales</taxon>
        <taxon>Chaetocerotaceae</taxon>
        <taxon>Chaetoceros</taxon>
    </lineage>
</organism>
<evidence type="ECO:0000313" key="8">
    <source>
        <dbReference type="EMBL" id="GFH47491.1"/>
    </source>
</evidence>